<dbReference type="GO" id="GO:0004659">
    <property type="term" value="F:prenyltransferase activity"/>
    <property type="evidence" value="ECO:0007669"/>
    <property type="project" value="InterPro"/>
</dbReference>
<evidence type="ECO:0008006" key="6">
    <source>
        <dbReference type="Google" id="ProtNLM"/>
    </source>
</evidence>
<dbReference type="EMBL" id="MCIF01000002">
    <property type="protein sequence ID" value="RAQ95095.1"/>
    <property type="molecule type" value="Genomic_DNA"/>
</dbReference>
<comment type="caution">
    <text evidence="4">The sequence shown here is derived from an EMBL/GenBank/DDBJ whole genome shotgun (WGS) entry which is preliminary data.</text>
</comment>
<dbReference type="OrthoDB" id="9805316at2"/>
<protein>
    <recommendedName>
        <fullName evidence="6">Polyprenyl synthetase</fullName>
    </recommendedName>
</protein>
<evidence type="ECO:0000256" key="3">
    <source>
        <dbReference type="RuleBase" id="RU004466"/>
    </source>
</evidence>
<dbReference type="Pfam" id="PF00348">
    <property type="entry name" value="polyprenyl_synt"/>
    <property type="match status" value="1"/>
</dbReference>
<dbReference type="RefSeq" id="WP_112427532.1">
    <property type="nucleotide sequence ID" value="NZ_MCIF01000002.1"/>
</dbReference>
<dbReference type="SFLD" id="SFLDG01017">
    <property type="entry name" value="Polyprenyl_Transferase_Like"/>
    <property type="match status" value="1"/>
</dbReference>
<evidence type="ECO:0000256" key="1">
    <source>
        <dbReference type="ARBA" id="ARBA00022723"/>
    </source>
</evidence>
<dbReference type="GO" id="GO:0008299">
    <property type="term" value="P:isoprenoid biosynthetic process"/>
    <property type="evidence" value="ECO:0007669"/>
    <property type="project" value="InterPro"/>
</dbReference>
<name>A0A328VLR9_9CHLR</name>
<accession>A0A328VLR9</accession>
<dbReference type="GO" id="GO:0046872">
    <property type="term" value="F:metal ion binding"/>
    <property type="evidence" value="ECO:0007669"/>
    <property type="project" value="UniProtKB-KW"/>
</dbReference>
<keyword evidence="2" id="KW-0460">Magnesium</keyword>
<comment type="similarity">
    <text evidence="3">Belongs to the FPP/GGPP synthase family.</text>
</comment>
<evidence type="ECO:0000313" key="4">
    <source>
        <dbReference type="EMBL" id="RAQ95095.1"/>
    </source>
</evidence>
<evidence type="ECO:0000256" key="2">
    <source>
        <dbReference type="ARBA" id="ARBA00022842"/>
    </source>
</evidence>
<dbReference type="InterPro" id="IPR000092">
    <property type="entry name" value="Polyprenyl_synt"/>
</dbReference>
<dbReference type="PANTHER" id="PTHR12001:SF86">
    <property type="entry name" value="GERANYLGERANYL DIPHOSPHATE SYNTHASE"/>
    <property type="match status" value="1"/>
</dbReference>
<keyword evidence="5" id="KW-1185">Reference proteome</keyword>
<dbReference type="Gene3D" id="1.10.600.10">
    <property type="entry name" value="Farnesyl Diphosphate Synthase"/>
    <property type="match status" value="1"/>
</dbReference>
<dbReference type="CDD" id="cd00685">
    <property type="entry name" value="Trans_IPPS_HT"/>
    <property type="match status" value="1"/>
</dbReference>
<dbReference type="SFLD" id="SFLDS00005">
    <property type="entry name" value="Isoprenoid_Synthase_Type_I"/>
    <property type="match status" value="1"/>
</dbReference>
<keyword evidence="1" id="KW-0479">Metal-binding</keyword>
<dbReference type="PROSITE" id="PS00444">
    <property type="entry name" value="POLYPRENYL_SYNTHASE_2"/>
    <property type="match status" value="1"/>
</dbReference>
<reference evidence="4 5" key="1">
    <citation type="submission" date="2016-08" db="EMBL/GenBank/DDBJ databases">
        <title>Analysis of Carbohydrate Active Enzymes in Thermogemmatispora T81 Reveals Carbohydrate Degradation Ability.</title>
        <authorList>
            <person name="Tomazini A."/>
            <person name="Lal S."/>
            <person name="Stott M."/>
            <person name="Henrissat B."/>
            <person name="Polikarpov I."/>
            <person name="Sparling R."/>
            <person name="Levin D.B."/>
        </authorList>
    </citation>
    <scope>NUCLEOTIDE SEQUENCE [LARGE SCALE GENOMIC DNA]</scope>
    <source>
        <strain evidence="4 5">T81</strain>
    </source>
</reference>
<dbReference type="InterPro" id="IPR008949">
    <property type="entry name" value="Isoprenoid_synthase_dom_sf"/>
</dbReference>
<keyword evidence="3" id="KW-0808">Transferase</keyword>
<dbReference type="PANTHER" id="PTHR12001">
    <property type="entry name" value="GERANYLGERANYL PYROPHOSPHATE SYNTHASE"/>
    <property type="match status" value="1"/>
</dbReference>
<proteinExistence type="inferred from homology"/>
<dbReference type="AlphaFoldDB" id="A0A328VLR9"/>
<sequence length="375" mass="41452">MAISTTVQATLQRYREEIQAALREAVARATASTGAEASGLLQDYYGQMRYHLGWVDAQLHPINAQTGKLLRPTLLLLSYEAAGAWGQLPPGDEPRHYLQRALPAAAAIELTHNFTLIHDDIVDEDSERHHRPTVWKLWGVPHAINAGDGMFALSRLALWGLLEIGVDPALAARLAALLDRTCLTIAEGQYLDMLFERRMDVSVEAYIEMIRRKTAALMACAAEMGALLGTQDAETVERLRHFGEAIGLAFQVRDDVLGVWASLDELGKNPAGDIYRRKKSLPILHALAQAQPADRERLQILYQQSAPLSREEVDEILAIFARTETRSYCQAFLAEQCRRARAALDAVPASSTSLAKRARSDLEAFVAFIEAASQN</sequence>
<evidence type="ECO:0000313" key="5">
    <source>
        <dbReference type="Proteomes" id="UP000248706"/>
    </source>
</evidence>
<organism evidence="4 5">
    <name type="scientific">Thermogemmatispora tikiterensis</name>
    <dbReference type="NCBI Taxonomy" id="1825093"/>
    <lineage>
        <taxon>Bacteria</taxon>
        <taxon>Bacillati</taxon>
        <taxon>Chloroflexota</taxon>
        <taxon>Ktedonobacteria</taxon>
        <taxon>Thermogemmatisporales</taxon>
        <taxon>Thermogemmatisporaceae</taxon>
        <taxon>Thermogemmatispora</taxon>
    </lineage>
</organism>
<dbReference type="Proteomes" id="UP000248706">
    <property type="component" value="Unassembled WGS sequence"/>
</dbReference>
<dbReference type="InterPro" id="IPR033749">
    <property type="entry name" value="Polyprenyl_synt_CS"/>
</dbReference>
<gene>
    <name evidence="4" type="ORF">A4R35_06075</name>
</gene>
<dbReference type="SUPFAM" id="SSF48576">
    <property type="entry name" value="Terpenoid synthases"/>
    <property type="match status" value="1"/>
</dbReference>